<dbReference type="Pfam" id="PF17048">
    <property type="entry name" value="Ceramidse_alk_C"/>
    <property type="match status" value="1"/>
</dbReference>
<organism evidence="9 10">
    <name type="scientific">Crossiella cryophila</name>
    <dbReference type="NCBI Taxonomy" id="43355"/>
    <lineage>
        <taxon>Bacteria</taxon>
        <taxon>Bacillati</taxon>
        <taxon>Actinomycetota</taxon>
        <taxon>Actinomycetes</taxon>
        <taxon>Pseudonocardiales</taxon>
        <taxon>Pseudonocardiaceae</taxon>
        <taxon>Crossiella</taxon>
    </lineage>
</organism>
<proteinExistence type="inferred from homology"/>
<keyword evidence="5" id="KW-0746">Sphingolipid metabolism</keyword>
<feature type="binding site" evidence="4">
    <location>
        <position position="237"/>
    </location>
    <ligand>
        <name>Zn(2+)</name>
        <dbReference type="ChEBI" id="CHEBI:29105"/>
    </ligand>
</feature>
<feature type="binding site" evidence="4">
    <location>
        <position position="485"/>
    </location>
    <ligand>
        <name>Zn(2+)</name>
        <dbReference type="ChEBI" id="CHEBI:29105"/>
    </ligand>
</feature>
<feature type="active site" description="Nucleophile" evidence="3">
    <location>
        <position position="289"/>
    </location>
</feature>
<dbReference type="RefSeq" id="WP_185002569.1">
    <property type="nucleotide sequence ID" value="NZ_BAAAUI010000012.1"/>
</dbReference>
<evidence type="ECO:0000256" key="1">
    <source>
        <dbReference type="ARBA" id="ARBA00009835"/>
    </source>
</evidence>
<dbReference type="InterPro" id="IPR006823">
    <property type="entry name" value="Ceramidase_alk"/>
</dbReference>
<keyword evidence="2 5" id="KW-0378">Hydrolase</keyword>
<keyword evidence="4" id="KW-0479">Metal-binding</keyword>
<evidence type="ECO:0000256" key="3">
    <source>
        <dbReference type="PIRSR" id="PIRSR606823-1"/>
    </source>
</evidence>
<feature type="signal peptide" evidence="6">
    <location>
        <begin position="1"/>
        <end position="31"/>
    </location>
</feature>
<dbReference type="EMBL" id="JACHMH010000001">
    <property type="protein sequence ID" value="MBB4676796.1"/>
    <property type="molecule type" value="Genomic_DNA"/>
</dbReference>
<gene>
    <name evidence="9" type="ORF">HNR67_002914</name>
</gene>
<evidence type="ECO:0000256" key="4">
    <source>
        <dbReference type="PIRSR" id="PIRSR606823-2"/>
    </source>
</evidence>
<evidence type="ECO:0000259" key="7">
    <source>
        <dbReference type="Pfam" id="PF04734"/>
    </source>
</evidence>
<dbReference type="GO" id="GO:0046872">
    <property type="term" value="F:metal ion binding"/>
    <property type="evidence" value="ECO:0007669"/>
    <property type="project" value="UniProtKB-KW"/>
</dbReference>
<feature type="binding site" evidence="4">
    <location>
        <position position="449"/>
    </location>
    <ligand>
        <name>Zn(2+)</name>
        <dbReference type="ChEBI" id="CHEBI:29105"/>
    </ligand>
</feature>
<dbReference type="GO" id="GO:0017040">
    <property type="term" value="F:N-acylsphingosine amidohydrolase activity"/>
    <property type="evidence" value="ECO:0007669"/>
    <property type="project" value="UniProtKB-UniRule"/>
</dbReference>
<dbReference type="GO" id="GO:0005576">
    <property type="term" value="C:extracellular region"/>
    <property type="evidence" value="ECO:0007669"/>
    <property type="project" value="TreeGrafter"/>
</dbReference>
<dbReference type="Proteomes" id="UP000533598">
    <property type="component" value="Unassembled WGS sequence"/>
</dbReference>
<dbReference type="EC" id="3.5.1.23" evidence="5"/>
<dbReference type="GO" id="GO:0046512">
    <property type="term" value="P:sphingosine biosynthetic process"/>
    <property type="evidence" value="ECO:0007669"/>
    <property type="project" value="TreeGrafter"/>
</dbReference>
<evidence type="ECO:0000256" key="5">
    <source>
        <dbReference type="RuleBase" id="RU366019"/>
    </source>
</evidence>
<feature type="domain" description="Neutral/alkaline non-lysosomal ceramidase N-terminal" evidence="7">
    <location>
        <begin position="37"/>
        <end position="514"/>
    </location>
</feature>
<evidence type="ECO:0000313" key="9">
    <source>
        <dbReference type="EMBL" id="MBB4676796.1"/>
    </source>
</evidence>
<dbReference type="Gene3D" id="2.60.40.2300">
    <property type="entry name" value="Neutral/alkaline non-lysosomal ceramidase, C-terminal domain"/>
    <property type="match status" value="1"/>
</dbReference>
<dbReference type="GO" id="GO:0042759">
    <property type="term" value="P:long-chain fatty acid biosynthetic process"/>
    <property type="evidence" value="ECO:0007669"/>
    <property type="project" value="TreeGrafter"/>
</dbReference>
<protein>
    <recommendedName>
        <fullName evidence="5">Neutral ceramidase</fullName>
        <ecNumber evidence="5">3.5.1.23</ecNumber>
    </recommendedName>
</protein>
<comment type="catalytic activity">
    <reaction evidence="5">
        <text>an N-acylsphing-4-enine + H2O = sphing-4-enine + a fatty acid</text>
        <dbReference type="Rhea" id="RHEA:20856"/>
        <dbReference type="ChEBI" id="CHEBI:15377"/>
        <dbReference type="ChEBI" id="CHEBI:28868"/>
        <dbReference type="ChEBI" id="CHEBI:52639"/>
        <dbReference type="ChEBI" id="CHEBI:57756"/>
        <dbReference type="EC" id="3.5.1.23"/>
    </reaction>
</comment>
<feature type="domain" description="Neutral/alkaline non-lysosomal ceramidase C-terminal" evidence="8">
    <location>
        <begin position="517"/>
        <end position="674"/>
    </location>
</feature>
<dbReference type="InterPro" id="IPR038445">
    <property type="entry name" value="NCDase_C_sf"/>
</dbReference>
<keyword evidence="10" id="KW-1185">Reference proteome</keyword>
<dbReference type="InterPro" id="IPR031331">
    <property type="entry name" value="NEUT/ALK_ceramidase_C"/>
</dbReference>
<dbReference type="PANTHER" id="PTHR12670:SF1">
    <property type="entry name" value="NEUTRAL CERAMIDASE"/>
    <property type="match status" value="1"/>
</dbReference>
<accession>A0A7W7C950</accession>
<comment type="similarity">
    <text evidence="1 5">Belongs to the neutral ceramidase family.</text>
</comment>
<dbReference type="GO" id="GO:0046514">
    <property type="term" value="P:ceramide catabolic process"/>
    <property type="evidence" value="ECO:0007669"/>
    <property type="project" value="InterPro"/>
</dbReference>
<evidence type="ECO:0000256" key="2">
    <source>
        <dbReference type="ARBA" id="ARBA00022801"/>
    </source>
</evidence>
<dbReference type="Pfam" id="PF04734">
    <property type="entry name" value="Ceramidase_alk"/>
    <property type="match status" value="1"/>
</dbReference>
<feature type="binding site" evidence="4">
    <location>
        <position position="129"/>
    </location>
    <ligand>
        <name>Zn(2+)</name>
        <dbReference type="ChEBI" id="CHEBI:29105"/>
    </ligand>
</feature>
<dbReference type="PANTHER" id="PTHR12670">
    <property type="entry name" value="CERAMIDASE"/>
    <property type="match status" value="1"/>
</dbReference>
<evidence type="ECO:0000256" key="6">
    <source>
        <dbReference type="SAM" id="SignalP"/>
    </source>
</evidence>
<evidence type="ECO:0000259" key="8">
    <source>
        <dbReference type="Pfam" id="PF17048"/>
    </source>
</evidence>
<reference evidence="9 10" key="1">
    <citation type="submission" date="2020-08" db="EMBL/GenBank/DDBJ databases">
        <title>Sequencing the genomes of 1000 actinobacteria strains.</title>
        <authorList>
            <person name="Klenk H.-P."/>
        </authorList>
    </citation>
    <scope>NUCLEOTIDE SEQUENCE [LARGE SCALE GENOMIC DNA]</scope>
    <source>
        <strain evidence="9 10">DSM 44230</strain>
    </source>
</reference>
<keyword evidence="6" id="KW-0732">Signal</keyword>
<dbReference type="InterPro" id="IPR031329">
    <property type="entry name" value="NEUT/ALK_ceramidase_N"/>
</dbReference>
<keyword evidence="5" id="KW-0443">Lipid metabolism</keyword>
<comment type="cofactor">
    <cofactor evidence="4">
        <name>Zn(2+)</name>
        <dbReference type="ChEBI" id="CHEBI:29105"/>
    </cofactor>
    <text evidence="4">Binds 1 zinc ion per subunit.</text>
</comment>
<evidence type="ECO:0000313" key="10">
    <source>
        <dbReference type="Proteomes" id="UP000533598"/>
    </source>
</evidence>
<comment type="caution">
    <text evidence="9">The sequence shown here is derived from an EMBL/GenBank/DDBJ whole genome shotgun (WGS) entry which is preliminary data.</text>
</comment>
<sequence>MRLHRIRPALTLALATLLGAGLLTQLDPAAAAPADTYLVGRGIADVTGEPAERGMMGYAKLDQQTSGIHQRQRSRAFVVADSAGTQRIALVTVDVGQIFASVRQAVLKRLGQELGGAYTDANLAITATHTHSGPGGYSHYSLYNITTFGYHDDTFKAIVNGIVASVKQAHQDLAPGSVSLGKGELRDASVNRSRRAFDRNPAADKAYFPEGIDPRTTLLRFDRGGQPIGALNFFATHGTSLRGDHKLISGDNKGYASYHWERDVSGVDYLSGAPGFVAAFAQTSAGDMSPNLALKPGIGPTDDHIANTKIIGERQFAAAKRLLDNGGTAVAGSIGSRLSFVDLSNVTVDQRFTGDGQQHKTCGAAMGASFAAGSTEDGPGPDIFKEGVGNNPLIELVTKARYQASPELRACQSPKDILLDTGALGLTPKILPVQVLKIGQFYLATLAKETTIVAGLRLRQTVAAATGAPLENVLVSGYTNDYSGYLTTPEEYDQQDYEGGHTMFGRWALPAYQQEFARVAGDLKAGRATSPGPQVPDLSGSKWTVQPGVVMDAPPIGYKFGDTVTPPAAAYNRGQQVKVEFAGAHPNNNLHHGGSYLEVQRQEGDRWKRIADDGDWSTKLHWARWGIAASRVTVTWDVPASAQPGKYRIVYSGDAKALSTKITSFTGASPEFTVS</sequence>
<dbReference type="GO" id="GO:0016020">
    <property type="term" value="C:membrane"/>
    <property type="evidence" value="ECO:0007669"/>
    <property type="project" value="GOC"/>
</dbReference>
<keyword evidence="4" id="KW-0862">Zinc</keyword>
<name>A0A7W7C950_9PSEU</name>
<feature type="chain" id="PRO_5031071070" description="Neutral ceramidase" evidence="6">
    <location>
        <begin position="32"/>
        <end position="675"/>
    </location>
</feature>
<dbReference type="AlphaFoldDB" id="A0A7W7C950"/>